<keyword evidence="5" id="KW-0677">Repeat</keyword>
<keyword evidence="7 12" id="KW-0067">ATP-binding</keyword>
<dbReference type="Gene3D" id="3.40.50.300">
    <property type="entry name" value="P-loop containing nucleotide triphosphate hydrolases"/>
    <property type="match status" value="2"/>
</dbReference>
<evidence type="ECO:0000256" key="6">
    <source>
        <dbReference type="ARBA" id="ARBA00022741"/>
    </source>
</evidence>
<evidence type="ECO:0000256" key="4">
    <source>
        <dbReference type="ARBA" id="ARBA00022475"/>
    </source>
</evidence>
<dbReference type="GO" id="GO:0043190">
    <property type="term" value="C:ATP-binding cassette (ABC) transporter complex"/>
    <property type="evidence" value="ECO:0007669"/>
    <property type="project" value="TreeGrafter"/>
</dbReference>
<evidence type="ECO:0000256" key="8">
    <source>
        <dbReference type="ARBA" id="ARBA00022967"/>
    </source>
</evidence>
<reference evidence="12" key="1">
    <citation type="submission" date="2012-11" db="EMBL/GenBank/DDBJ databases">
        <title>Dependencies among metagenomic species, viruses, plasmids and units of genetic variation.</title>
        <authorList>
            <person name="Nielsen H.B."/>
            <person name="Almeida M."/>
            <person name="Juncker A.S."/>
            <person name="Rasmussen S."/>
            <person name="Li J."/>
            <person name="Sunagawa S."/>
            <person name="Plichta D."/>
            <person name="Gautier L."/>
            <person name="Le Chatelier E."/>
            <person name="Peletier E."/>
            <person name="Bonde I."/>
            <person name="Nielsen T."/>
            <person name="Manichanh C."/>
            <person name="Arumugam M."/>
            <person name="Batto J."/>
            <person name="Santos M.B.Q.D."/>
            <person name="Blom N."/>
            <person name="Borruel N."/>
            <person name="Burgdorf K.S."/>
            <person name="Boumezbeur F."/>
            <person name="Casellas F."/>
            <person name="Dore J."/>
            <person name="Guarner F."/>
            <person name="Hansen T."/>
            <person name="Hildebrand F."/>
            <person name="Kaas R.S."/>
            <person name="Kennedy S."/>
            <person name="Kristiansen K."/>
            <person name="Kultima J.R."/>
            <person name="Leonard P."/>
            <person name="Levenez F."/>
            <person name="Lund O."/>
            <person name="Moumen B."/>
            <person name="Le Paslier D."/>
            <person name="Pons N."/>
            <person name="Pedersen O."/>
            <person name="Prifti E."/>
            <person name="Qin J."/>
            <person name="Raes J."/>
            <person name="Tap J."/>
            <person name="Tims S."/>
            <person name="Ussery D.W."/>
            <person name="Yamada T."/>
            <person name="MetaHit consortium"/>
            <person name="Renault P."/>
            <person name="Sicheritz-Ponten T."/>
            <person name="Bork P."/>
            <person name="Wang J."/>
            <person name="Brunak S."/>
            <person name="Ehrlich S.D."/>
        </authorList>
    </citation>
    <scope>NUCLEOTIDE SEQUENCE [LARGE SCALE GENOMIC DNA]</scope>
</reference>
<evidence type="ECO:0000256" key="3">
    <source>
        <dbReference type="ARBA" id="ARBA00022448"/>
    </source>
</evidence>
<dbReference type="SMART" id="SM00382">
    <property type="entry name" value="AAA"/>
    <property type="match status" value="2"/>
</dbReference>
<dbReference type="PANTHER" id="PTHR43553:SF23">
    <property type="entry name" value="ABC TRANSPORTER ATP-BINDING COMPONENT"/>
    <property type="match status" value="1"/>
</dbReference>
<organism evidence="12 13">
    <name type="scientific">[Ruminococcus] torques CAG:61</name>
    <dbReference type="NCBI Taxonomy" id="1263108"/>
    <lineage>
        <taxon>Bacteria</taxon>
        <taxon>Bacillati</taxon>
        <taxon>Bacillota</taxon>
        <taxon>Clostridia</taxon>
        <taxon>Lachnospirales</taxon>
        <taxon>Lachnospiraceae</taxon>
        <taxon>Mediterraneibacter</taxon>
    </lineage>
</organism>
<dbReference type="InterPro" id="IPR027417">
    <property type="entry name" value="P-loop_NTPase"/>
</dbReference>
<evidence type="ECO:0000259" key="11">
    <source>
        <dbReference type="PROSITE" id="PS50893"/>
    </source>
</evidence>
<comment type="subcellular location">
    <subcellularLocation>
        <location evidence="1">Cell membrane</location>
        <topology evidence="1">Peripheral membrane protein</topology>
    </subcellularLocation>
</comment>
<dbReference type="GO" id="GO:0042626">
    <property type="term" value="F:ATPase-coupled transmembrane transporter activity"/>
    <property type="evidence" value="ECO:0007669"/>
    <property type="project" value="TreeGrafter"/>
</dbReference>
<gene>
    <name evidence="12" type="ORF">BN734_01603</name>
</gene>
<dbReference type="PANTHER" id="PTHR43553">
    <property type="entry name" value="HEAVY METAL TRANSPORTER"/>
    <property type="match status" value="1"/>
</dbReference>
<comment type="caution">
    <text evidence="12">The sequence shown here is derived from an EMBL/GenBank/DDBJ whole genome shotgun (WGS) entry which is preliminary data.</text>
</comment>
<keyword evidence="3" id="KW-0813">Transport</keyword>
<dbReference type="InterPro" id="IPR003593">
    <property type="entry name" value="AAA+_ATPase"/>
</dbReference>
<comment type="function">
    <text evidence="10">Probably part of an ABC transporter complex. Responsible for energy coupling to the transport system.</text>
</comment>
<sequence length="496" mass="55330">MIELKDVSYVYHLSDTDGNRIINPVISHLSMTIPGGEFVVLTGSSGCGKTTLCRMINGLVPHYFEGELKGKILVDGEEVSSQPIYQTAKKVGSVFQNPRSQFFNVDTTSELAFTAENQGRNPESILHDIKDVTKKLNIETLLDRSMFQLSGGEKQKIACGSVAVADQPVIVLDEPTSNLDMEAIKDLEIILEKWKKAGKTIVIAEHRLFFLRNLADRVFVLEDGALKHELTGKQFRELQIEEMEDMGLRTDSLSKVMLKNTAQKSDTYIKIHNVKFTYSDKIHGIDIPEANIPANRVIGIIGHNGAGKSTFAKTLCGLNRKAKGNVTIKDETILAKKMSEHCYMIAQDVNHMLFTESVLDEILLSIPDDISAKEQIEKATNTLRHLDMEEGKELHPMSLSGGQKQRVAIASGLVSNKNILFLDEPTSGLDYAHMVQTANVLKHAKEQGKTVFVITHDLELLSLSADYILHIENGKIKDCYLLDDEGYIKLRNFFIQ</sequence>
<keyword evidence="6" id="KW-0547">Nucleotide-binding</keyword>
<dbReference type="GO" id="GO:0005524">
    <property type="term" value="F:ATP binding"/>
    <property type="evidence" value="ECO:0007669"/>
    <property type="project" value="UniProtKB-KW"/>
</dbReference>
<name>R5QHI5_9FIRM</name>
<evidence type="ECO:0000256" key="1">
    <source>
        <dbReference type="ARBA" id="ARBA00004202"/>
    </source>
</evidence>
<evidence type="ECO:0000256" key="7">
    <source>
        <dbReference type="ARBA" id="ARBA00022840"/>
    </source>
</evidence>
<dbReference type="AlphaFoldDB" id="R5QHI5"/>
<protein>
    <submittedName>
        <fullName evidence="12">ABC transporter ATP-binding protein</fullName>
    </submittedName>
</protein>
<evidence type="ECO:0000256" key="2">
    <source>
        <dbReference type="ARBA" id="ARBA00005417"/>
    </source>
</evidence>
<dbReference type="PROSITE" id="PS50893">
    <property type="entry name" value="ABC_TRANSPORTER_2"/>
    <property type="match status" value="2"/>
</dbReference>
<evidence type="ECO:0000256" key="5">
    <source>
        <dbReference type="ARBA" id="ARBA00022737"/>
    </source>
</evidence>
<evidence type="ECO:0000313" key="12">
    <source>
        <dbReference type="EMBL" id="CCZ25789.1"/>
    </source>
</evidence>
<keyword evidence="8" id="KW-1278">Translocase</keyword>
<dbReference type="RefSeq" id="WP_022003226.1">
    <property type="nucleotide sequence ID" value="NZ_HF995170.1"/>
</dbReference>
<dbReference type="InterPro" id="IPR017871">
    <property type="entry name" value="ABC_transporter-like_CS"/>
</dbReference>
<dbReference type="GO" id="GO:0016887">
    <property type="term" value="F:ATP hydrolysis activity"/>
    <property type="evidence" value="ECO:0007669"/>
    <property type="project" value="InterPro"/>
</dbReference>
<evidence type="ECO:0000256" key="10">
    <source>
        <dbReference type="ARBA" id="ARBA00025157"/>
    </source>
</evidence>
<dbReference type="PROSITE" id="PS00211">
    <property type="entry name" value="ABC_TRANSPORTER_1"/>
    <property type="match status" value="1"/>
</dbReference>
<dbReference type="CDD" id="cd03225">
    <property type="entry name" value="ABC_cobalt_CbiO_domain1"/>
    <property type="match status" value="1"/>
</dbReference>
<evidence type="ECO:0000256" key="9">
    <source>
        <dbReference type="ARBA" id="ARBA00023136"/>
    </source>
</evidence>
<evidence type="ECO:0000313" key="13">
    <source>
        <dbReference type="Proteomes" id="UP000017998"/>
    </source>
</evidence>
<dbReference type="EMBL" id="CAZS010000050">
    <property type="protein sequence ID" value="CCZ25789.1"/>
    <property type="molecule type" value="Genomic_DNA"/>
</dbReference>
<comment type="similarity">
    <text evidence="2">Belongs to the ABC transporter superfamily.</text>
</comment>
<feature type="domain" description="ABC transporter" evidence="11">
    <location>
        <begin position="2"/>
        <end position="248"/>
    </location>
</feature>
<dbReference type="InterPro" id="IPR015856">
    <property type="entry name" value="ABC_transpr_CbiO/EcfA_su"/>
</dbReference>
<keyword evidence="9" id="KW-0472">Membrane</keyword>
<feature type="domain" description="ABC transporter" evidence="11">
    <location>
        <begin position="269"/>
        <end position="494"/>
    </location>
</feature>
<dbReference type="Proteomes" id="UP000017998">
    <property type="component" value="Unassembled WGS sequence"/>
</dbReference>
<dbReference type="InterPro" id="IPR003439">
    <property type="entry name" value="ABC_transporter-like_ATP-bd"/>
</dbReference>
<keyword evidence="4" id="KW-1003">Cell membrane</keyword>
<dbReference type="InterPro" id="IPR050095">
    <property type="entry name" value="ECF_ABC_transporter_ATP-bd"/>
</dbReference>
<dbReference type="Pfam" id="PF00005">
    <property type="entry name" value="ABC_tran"/>
    <property type="match status" value="2"/>
</dbReference>
<accession>R5QHI5</accession>
<dbReference type="SUPFAM" id="SSF52540">
    <property type="entry name" value="P-loop containing nucleoside triphosphate hydrolases"/>
    <property type="match status" value="2"/>
</dbReference>
<proteinExistence type="inferred from homology"/>